<sequence>MATGRDIQLTKMVGEYLVAAELCRRGLLATTFAGNVPDFDIVAVTKSLRSIPIQVKASAKGDWHLRANSFLDIDYNEKTKTQRITRMKNLNRDLLYVFVKLKTNDKDKDQFYILRAKDLQGIIFNNYKEWLRKCGGKRPKNPKSMHTAIRLEDILGYQDNWNLLTEG</sequence>
<organism evidence="1 2">
    <name type="scientific">Aerophobetes bacterium</name>
    <dbReference type="NCBI Taxonomy" id="2030807"/>
    <lineage>
        <taxon>Bacteria</taxon>
        <taxon>Candidatus Aerophobota</taxon>
    </lineage>
</organism>
<comment type="caution">
    <text evidence="1">The sequence shown here is derived from an EMBL/GenBank/DDBJ whole genome shotgun (WGS) entry which is preliminary data.</text>
</comment>
<accession>A0A497E118</accession>
<dbReference type="Proteomes" id="UP000279422">
    <property type="component" value="Unassembled WGS sequence"/>
</dbReference>
<dbReference type="Gene3D" id="3.40.1350.10">
    <property type="match status" value="1"/>
</dbReference>
<reference evidence="1 2" key="1">
    <citation type="submission" date="2018-06" db="EMBL/GenBank/DDBJ databases">
        <title>Extensive metabolic versatility and redundancy in microbially diverse, dynamic hydrothermal sediments.</title>
        <authorList>
            <person name="Dombrowski N."/>
            <person name="Teske A."/>
            <person name="Baker B.J."/>
        </authorList>
    </citation>
    <scope>NUCLEOTIDE SEQUENCE [LARGE SCALE GENOMIC DNA]</scope>
    <source>
        <strain evidence="1">B47_G16</strain>
    </source>
</reference>
<evidence type="ECO:0000313" key="2">
    <source>
        <dbReference type="Proteomes" id="UP000279422"/>
    </source>
</evidence>
<gene>
    <name evidence="1" type="ORF">DRJ00_09510</name>
</gene>
<evidence type="ECO:0000313" key="1">
    <source>
        <dbReference type="EMBL" id="RLE06589.1"/>
    </source>
</evidence>
<dbReference type="GO" id="GO:0003676">
    <property type="term" value="F:nucleic acid binding"/>
    <property type="evidence" value="ECO:0007669"/>
    <property type="project" value="InterPro"/>
</dbReference>
<proteinExistence type="predicted"/>
<name>A0A497E118_UNCAE</name>
<evidence type="ECO:0008006" key="3">
    <source>
        <dbReference type="Google" id="ProtNLM"/>
    </source>
</evidence>
<protein>
    <recommendedName>
        <fullName evidence="3">Aspartate ammonia-lyase</fullName>
    </recommendedName>
</protein>
<dbReference type="InterPro" id="IPR011856">
    <property type="entry name" value="tRNA_endonuc-like_dom_sf"/>
</dbReference>
<dbReference type="AlphaFoldDB" id="A0A497E118"/>
<dbReference type="EMBL" id="QMPZ01000247">
    <property type="protein sequence ID" value="RLE06589.1"/>
    <property type="molecule type" value="Genomic_DNA"/>
</dbReference>